<proteinExistence type="inferred from homology"/>
<dbReference type="InterPro" id="IPR027381">
    <property type="entry name" value="LytR/CpsA/Psr_C"/>
</dbReference>
<gene>
    <name evidence="6" type="ORF">AB0E65_10015</name>
</gene>
<name>A0ABV2YFN7_9ACTN</name>
<organism evidence="6 7">
    <name type="scientific">Streptomyces fragilis</name>
    <dbReference type="NCBI Taxonomy" id="67301"/>
    <lineage>
        <taxon>Bacteria</taxon>
        <taxon>Bacillati</taxon>
        <taxon>Actinomycetota</taxon>
        <taxon>Actinomycetes</taxon>
        <taxon>Kitasatosporales</taxon>
        <taxon>Streptomycetaceae</taxon>
        <taxon>Streptomyces</taxon>
    </lineage>
</organism>
<feature type="compositionally biased region" description="Pro residues" evidence="2">
    <location>
        <begin position="38"/>
        <end position="48"/>
    </location>
</feature>
<keyword evidence="3" id="KW-0812">Transmembrane</keyword>
<sequence>MDAHGRGRADNIDPADQWVLNPQTGEYELRLSSAVPQSAPPPVPGPRRPAPREEGTPRERTSHEAGYSREAPARPRPGREVPPPRRRRGEPEEPETGRRRGRPKKKSKARKILAWTGGSLAFVILATSGYGYWYIKDLEDNIQKTNCGDACSDGFAKDEAFNLLIIGTDKRTGSGNKGYGDKNSVGHADTTLLLHVAEDRSNATVLSIPRDLVIDIPDCETVSQDGTSKIVPGTPNTRFNESLGQGGRNAGCTAKTIKEVTGIKVDHFMVADFNAVKTLTAAIEGVEVCVEKAVDDPKSHLKLPAGKSTIEGEQALAFLRTRYSFGNSGDLDRIKAQQAFLASMMRKMSSGDTLKSPTKLNNLAQAATKALEVDEAIGSVSVLKDIALEIKKVNPKNMSFVTVPVVDNPAEPTPVTVVPNPAKAPEVFGLIREDVSFTEVKKEKQKKKDADAARLKGSKADAADVRVQVFNGGAKAGSASATLTWLQNDQGVLKSDNGGNADATQARTTLEYAPDQADQARALAAMMGLPGSALKEGESATNAQGMPTMTLVLGEDFKGAGVPLTAPEKAPDDIDKSTADKVQCAK</sequence>
<reference evidence="6 7" key="1">
    <citation type="submission" date="2024-06" db="EMBL/GenBank/DDBJ databases">
        <title>The Natural Products Discovery Center: Release of the First 8490 Sequenced Strains for Exploring Actinobacteria Biosynthetic Diversity.</title>
        <authorList>
            <person name="Kalkreuter E."/>
            <person name="Kautsar S.A."/>
            <person name="Yang D."/>
            <person name="Bader C.D."/>
            <person name="Teijaro C.N."/>
            <person name="Fluegel L."/>
            <person name="Davis C.M."/>
            <person name="Simpson J.R."/>
            <person name="Lauterbach L."/>
            <person name="Steele A.D."/>
            <person name="Gui C."/>
            <person name="Meng S."/>
            <person name="Li G."/>
            <person name="Viehrig K."/>
            <person name="Ye F."/>
            <person name="Su P."/>
            <person name="Kiefer A.F."/>
            <person name="Nichols A."/>
            <person name="Cepeda A.J."/>
            <person name="Yan W."/>
            <person name="Fan B."/>
            <person name="Jiang Y."/>
            <person name="Adhikari A."/>
            <person name="Zheng C.-J."/>
            <person name="Schuster L."/>
            <person name="Cowan T.M."/>
            <person name="Smanski M.J."/>
            <person name="Chevrette M.G."/>
            <person name="De Carvalho L.P.S."/>
            <person name="Shen B."/>
        </authorList>
    </citation>
    <scope>NUCLEOTIDE SEQUENCE [LARGE SCALE GENOMIC DNA]</scope>
    <source>
        <strain evidence="6 7">NPDC038104</strain>
    </source>
</reference>
<evidence type="ECO:0000256" key="2">
    <source>
        <dbReference type="SAM" id="MobiDB-lite"/>
    </source>
</evidence>
<feature type="compositionally biased region" description="Basic residues" evidence="2">
    <location>
        <begin position="99"/>
        <end position="110"/>
    </location>
</feature>
<feature type="compositionally biased region" description="Basic and acidic residues" evidence="2">
    <location>
        <begin position="50"/>
        <end position="98"/>
    </location>
</feature>
<evidence type="ECO:0000256" key="3">
    <source>
        <dbReference type="SAM" id="Phobius"/>
    </source>
</evidence>
<feature type="compositionally biased region" description="Basic and acidic residues" evidence="2">
    <location>
        <begin position="569"/>
        <end position="579"/>
    </location>
</feature>
<dbReference type="InterPro" id="IPR004474">
    <property type="entry name" value="LytR_CpsA_psr"/>
</dbReference>
<keyword evidence="3" id="KW-0472">Membrane</keyword>
<accession>A0ABV2YFN7</accession>
<protein>
    <submittedName>
        <fullName evidence="6">LCP family protein</fullName>
    </submittedName>
</protein>
<evidence type="ECO:0000259" key="5">
    <source>
        <dbReference type="Pfam" id="PF13399"/>
    </source>
</evidence>
<feature type="region of interest" description="Disordered" evidence="2">
    <location>
        <begin position="560"/>
        <end position="586"/>
    </location>
</feature>
<feature type="compositionally biased region" description="Basic and acidic residues" evidence="2">
    <location>
        <begin position="1"/>
        <end position="11"/>
    </location>
</feature>
<feature type="region of interest" description="Disordered" evidence="2">
    <location>
        <begin position="1"/>
        <end position="110"/>
    </location>
</feature>
<dbReference type="Proteomes" id="UP001550850">
    <property type="component" value="Unassembled WGS sequence"/>
</dbReference>
<evidence type="ECO:0000256" key="1">
    <source>
        <dbReference type="ARBA" id="ARBA00006068"/>
    </source>
</evidence>
<evidence type="ECO:0000313" key="6">
    <source>
        <dbReference type="EMBL" id="MEU3554538.1"/>
    </source>
</evidence>
<dbReference type="Pfam" id="PF13399">
    <property type="entry name" value="LytR_C"/>
    <property type="match status" value="1"/>
</dbReference>
<evidence type="ECO:0000313" key="7">
    <source>
        <dbReference type="Proteomes" id="UP001550850"/>
    </source>
</evidence>
<dbReference type="RefSeq" id="WP_108951590.1">
    <property type="nucleotide sequence ID" value="NZ_BEVZ01000001.1"/>
</dbReference>
<dbReference type="EMBL" id="JBEZUR010000011">
    <property type="protein sequence ID" value="MEU3554538.1"/>
    <property type="molecule type" value="Genomic_DNA"/>
</dbReference>
<evidence type="ECO:0000259" key="4">
    <source>
        <dbReference type="Pfam" id="PF03816"/>
    </source>
</evidence>
<feature type="domain" description="Cell envelope-related transcriptional attenuator" evidence="4">
    <location>
        <begin position="187"/>
        <end position="349"/>
    </location>
</feature>
<keyword evidence="7" id="KW-1185">Reference proteome</keyword>
<comment type="similarity">
    <text evidence="1">Belongs to the LytR/CpsA/Psr (LCP) family.</text>
</comment>
<dbReference type="PANTHER" id="PTHR33392:SF6">
    <property type="entry name" value="POLYISOPRENYL-TEICHOIC ACID--PEPTIDOGLYCAN TEICHOIC ACID TRANSFERASE TAGU"/>
    <property type="match status" value="1"/>
</dbReference>
<feature type="transmembrane region" description="Helical" evidence="3">
    <location>
        <begin position="112"/>
        <end position="135"/>
    </location>
</feature>
<dbReference type="Gene3D" id="3.40.630.190">
    <property type="entry name" value="LCP protein"/>
    <property type="match status" value="1"/>
</dbReference>
<feature type="region of interest" description="Disordered" evidence="2">
    <location>
        <begin position="225"/>
        <end position="245"/>
    </location>
</feature>
<keyword evidence="3" id="KW-1133">Transmembrane helix</keyword>
<dbReference type="InterPro" id="IPR050922">
    <property type="entry name" value="LytR/CpsA/Psr_CW_biosynth"/>
</dbReference>
<feature type="domain" description="LytR/CpsA/Psr regulator C-terminal" evidence="5">
    <location>
        <begin position="464"/>
        <end position="557"/>
    </location>
</feature>
<feature type="compositionally biased region" description="Polar residues" evidence="2">
    <location>
        <begin position="234"/>
        <end position="243"/>
    </location>
</feature>
<dbReference type="Pfam" id="PF03816">
    <property type="entry name" value="LytR_cpsA_psr"/>
    <property type="match status" value="1"/>
</dbReference>
<dbReference type="NCBIfam" id="TIGR00350">
    <property type="entry name" value="lytR_cpsA_psr"/>
    <property type="match status" value="1"/>
</dbReference>
<dbReference type="PANTHER" id="PTHR33392">
    <property type="entry name" value="POLYISOPRENYL-TEICHOIC ACID--PEPTIDOGLYCAN TEICHOIC ACID TRANSFERASE TAGU"/>
    <property type="match status" value="1"/>
</dbReference>
<comment type="caution">
    <text evidence="6">The sequence shown here is derived from an EMBL/GenBank/DDBJ whole genome shotgun (WGS) entry which is preliminary data.</text>
</comment>